<name>A0ABV1D8Z8_9FIRM</name>
<protein>
    <submittedName>
        <fullName evidence="6">Tyrosine-type recombinase/integrase</fullName>
    </submittedName>
</protein>
<evidence type="ECO:0000313" key="7">
    <source>
        <dbReference type="Proteomes" id="UP001454086"/>
    </source>
</evidence>
<dbReference type="PANTHER" id="PTHR30629:SF2">
    <property type="entry name" value="PROPHAGE INTEGRASE INTS-RELATED"/>
    <property type="match status" value="1"/>
</dbReference>
<keyword evidence="3" id="KW-0238">DNA-binding</keyword>
<dbReference type="Gene3D" id="1.10.443.10">
    <property type="entry name" value="Intergrase catalytic core"/>
    <property type="match status" value="1"/>
</dbReference>
<dbReference type="Pfam" id="PF00589">
    <property type="entry name" value="Phage_integrase"/>
    <property type="match status" value="1"/>
</dbReference>
<evidence type="ECO:0000313" key="6">
    <source>
        <dbReference type="EMBL" id="MEQ2426863.1"/>
    </source>
</evidence>
<dbReference type="PANTHER" id="PTHR30629">
    <property type="entry name" value="PROPHAGE INTEGRASE"/>
    <property type="match status" value="1"/>
</dbReference>
<feature type="domain" description="Tyr recombinase" evidence="5">
    <location>
        <begin position="208"/>
        <end position="372"/>
    </location>
</feature>
<dbReference type="InterPro" id="IPR011010">
    <property type="entry name" value="DNA_brk_join_enz"/>
</dbReference>
<keyword evidence="4" id="KW-0233">DNA recombination</keyword>
<evidence type="ECO:0000256" key="1">
    <source>
        <dbReference type="ARBA" id="ARBA00008857"/>
    </source>
</evidence>
<gene>
    <name evidence="6" type="ORF">WMQ36_17975</name>
</gene>
<evidence type="ECO:0000256" key="3">
    <source>
        <dbReference type="ARBA" id="ARBA00023125"/>
    </source>
</evidence>
<dbReference type="Proteomes" id="UP001454086">
    <property type="component" value="Unassembled WGS sequence"/>
</dbReference>
<accession>A0ABV1D8Z8</accession>
<dbReference type="InterPro" id="IPR002104">
    <property type="entry name" value="Integrase_catalytic"/>
</dbReference>
<keyword evidence="7" id="KW-1185">Reference proteome</keyword>
<dbReference type="PROSITE" id="PS51898">
    <property type="entry name" value="TYR_RECOMBINASE"/>
    <property type="match status" value="1"/>
</dbReference>
<comment type="similarity">
    <text evidence="1">Belongs to the 'phage' integrase family.</text>
</comment>
<evidence type="ECO:0000256" key="4">
    <source>
        <dbReference type="ARBA" id="ARBA00023172"/>
    </source>
</evidence>
<evidence type="ECO:0000256" key="2">
    <source>
        <dbReference type="ARBA" id="ARBA00022908"/>
    </source>
</evidence>
<proteinExistence type="inferred from homology"/>
<dbReference type="Gene3D" id="1.10.150.130">
    <property type="match status" value="1"/>
</dbReference>
<organism evidence="6 7">
    <name type="scientific">Enterocloster hominis</name>
    <name type="common">ex Hitch et al. 2024</name>
    <dbReference type="NCBI Taxonomy" id="1917870"/>
    <lineage>
        <taxon>Bacteria</taxon>
        <taxon>Bacillati</taxon>
        <taxon>Bacillota</taxon>
        <taxon>Clostridia</taxon>
        <taxon>Lachnospirales</taxon>
        <taxon>Lachnospiraceae</taxon>
        <taxon>Enterocloster</taxon>
    </lineage>
</organism>
<sequence>MPKRKKHPRLPNGYGSIRYLGKSRKNPYAVHPPADIDGNRPPALCYVDDWMKGFIILTSYKAGTYTPGMEAALNLPNTPDTLDSLAGKIMADYNRVKGIEPEEPEKTFSAVYDAFYADKFAEGNKYSAATKYSIKAAYKNCASLYGKAFSALRTKDLQDNLDACGLKYASLELIRNLYRQMYKYADSQGWCDKDYSQYVKIKRDDDDEHGVPFSDADLKILWDNKTDETAEMLLIMCYSGWRISEYIGLEVNLPEKYFMGGMKTEAGKGRIVPIHSAILPLVGRRMGKYGKLLPCSDRDFRKQMEELLNRLGIPGDPKHTPHDCRHTFSMLCEKYEVKENDRKRMMGHSFKADITNKVYGHRDMEDLKKEIEKITFDL</sequence>
<dbReference type="InterPro" id="IPR013762">
    <property type="entry name" value="Integrase-like_cat_sf"/>
</dbReference>
<dbReference type="InterPro" id="IPR050808">
    <property type="entry name" value="Phage_Integrase"/>
</dbReference>
<dbReference type="SUPFAM" id="SSF56349">
    <property type="entry name" value="DNA breaking-rejoining enzymes"/>
    <property type="match status" value="1"/>
</dbReference>
<evidence type="ECO:0000259" key="5">
    <source>
        <dbReference type="PROSITE" id="PS51898"/>
    </source>
</evidence>
<comment type="caution">
    <text evidence="6">The sequence shown here is derived from an EMBL/GenBank/DDBJ whole genome shotgun (WGS) entry which is preliminary data.</text>
</comment>
<dbReference type="EMBL" id="JBBMFM010000077">
    <property type="protein sequence ID" value="MEQ2426863.1"/>
    <property type="molecule type" value="Genomic_DNA"/>
</dbReference>
<reference evidence="6 7" key="1">
    <citation type="submission" date="2024-03" db="EMBL/GenBank/DDBJ databases">
        <title>Human intestinal bacterial collection.</title>
        <authorList>
            <person name="Pauvert C."/>
            <person name="Hitch T.C.A."/>
            <person name="Clavel T."/>
        </authorList>
    </citation>
    <scope>NUCLEOTIDE SEQUENCE [LARGE SCALE GENOMIC DNA]</scope>
    <source>
        <strain evidence="6 7">CLA-SR-H021</strain>
    </source>
</reference>
<keyword evidence="2" id="KW-0229">DNA integration</keyword>
<dbReference type="InterPro" id="IPR010998">
    <property type="entry name" value="Integrase_recombinase_N"/>
</dbReference>
<dbReference type="RefSeq" id="WP_349118418.1">
    <property type="nucleotide sequence ID" value="NZ_JBBMFM010000077.1"/>
</dbReference>